<evidence type="ECO:0000256" key="4">
    <source>
        <dbReference type="ARBA" id="ARBA00022980"/>
    </source>
</evidence>
<keyword evidence="11" id="KW-1185">Reference proteome</keyword>
<proteinExistence type="inferred from homology"/>
<dbReference type="PANTHER" id="PTHR21035:SF2">
    <property type="entry name" value="SMALL RIBOSOMAL SUBUNIT PROTEIN MS26"/>
    <property type="match status" value="1"/>
</dbReference>
<evidence type="ECO:0000313" key="10">
    <source>
        <dbReference type="EMBL" id="KAF6330503.1"/>
    </source>
</evidence>
<protein>
    <recommendedName>
        <fullName evidence="7">Small ribosomal subunit protein mS26</fullName>
    </recommendedName>
    <alternativeName>
        <fullName evidence="8">28S ribosomal protein S26, mitochondrial</fullName>
    </alternativeName>
</protein>
<gene>
    <name evidence="10" type="ORF">mMyoMyo1_013355</name>
</gene>
<keyword evidence="6" id="KW-0687">Ribonucleoprotein</keyword>
<dbReference type="OrthoDB" id="5988811at2759"/>
<feature type="coiled-coil region" evidence="9">
    <location>
        <begin position="114"/>
        <end position="147"/>
    </location>
</feature>
<comment type="caution">
    <text evidence="10">The sequence shown here is derived from an EMBL/GenBank/DDBJ whole genome shotgun (WGS) entry which is preliminary data.</text>
</comment>
<keyword evidence="3" id="KW-0809">Transit peptide</keyword>
<keyword evidence="5" id="KW-0496">Mitochondrion</keyword>
<keyword evidence="9" id="KW-0175">Coiled coil</keyword>
<evidence type="ECO:0000256" key="9">
    <source>
        <dbReference type="SAM" id="Coils"/>
    </source>
</evidence>
<dbReference type="GO" id="GO:0005763">
    <property type="term" value="C:mitochondrial small ribosomal subunit"/>
    <property type="evidence" value="ECO:0007669"/>
    <property type="project" value="InterPro"/>
</dbReference>
<evidence type="ECO:0000256" key="1">
    <source>
        <dbReference type="ARBA" id="ARBA00004173"/>
    </source>
</evidence>
<evidence type="ECO:0000313" key="11">
    <source>
        <dbReference type="Proteomes" id="UP000527355"/>
    </source>
</evidence>
<dbReference type="EMBL" id="JABWUV010000009">
    <property type="protein sequence ID" value="KAF6330503.1"/>
    <property type="molecule type" value="Genomic_DNA"/>
</dbReference>
<evidence type="ECO:0000256" key="7">
    <source>
        <dbReference type="ARBA" id="ARBA00035138"/>
    </source>
</evidence>
<comment type="similarity">
    <text evidence="2">Belongs to the mitochondrion-specific ribosomal protein mS26 family.</text>
</comment>
<dbReference type="PANTHER" id="PTHR21035">
    <property type="entry name" value="28S RIBOSOMAL PROTEIN S26, MITOCHONDRIAL"/>
    <property type="match status" value="1"/>
</dbReference>
<evidence type="ECO:0000256" key="8">
    <source>
        <dbReference type="ARBA" id="ARBA00035344"/>
    </source>
</evidence>
<dbReference type="Pfam" id="PF14943">
    <property type="entry name" value="MRP-S26"/>
    <property type="match status" value="1"/>
</dbReference>
<comment type="subcellular location">
    <subcellularLocation>
        <location evidence="1">Mitochondrion</location>
    </subcellularLocation>
</comment>
<dbReference type="VEuPathDB" id="HostDB:GeneID_118663361"/>
<evidence type="ECO:0000256" key="3">
    <source>
        <dbReference type="ARBA" id="ARBA00022946"/>
    </source>
</evidence>
<dbReference type="Proteomes" id="UP000527355">
    <property type="component" value="Unassembled WGS sequence"/>
</dbReference>
<evidence type="ECO:0000256" key="2">
    <source>
        <dbReference type="ARBA" id="ARBA00009672"/>
    </source>
</evidence>
<sequence length="205" mass="23969">MLRPLSYLGARPQCGPPAPLLLLVRGRKTRHDPPAKSKIGRVATPPAVDPAEFFVVTERYRQYRQIVRALRLQFVSEVRRKMHEARAGVLAERKALEDATEHRELMAWNRAENQRLHELRIARLRQEAREQEQLQAEERARKAREREAWVQLKEQEVLQLQEDAKTFITRENLDARIEAALDSSKSYNWAITKEGQVVRPQHKDN</sequence>
<dbReference type="InterPro" id="IPR026140">
    <property type="entry name" value="Ribosomal_mS26"/>
</dbReference>
<organism evidence="10 11">
    <name type="scientific">Myotis myotis</name>
    <name type="common">Greater mouse-eared bat</name>
    <name type="synonym">Vespertilio myotis</name>
    <dbReference type="NCBI Taxonomy" id="51298"/>
    <lineage>
        <taxon>Eukaryota</taxon>
        <taxon>Metazoa</taxon>
        <taxon>Chordata</taxon>
        <taxon>Craniata</taxon>
        <taxon>Vertebrata</taxon>
        <taxon>Euteleostomi</taxon>
        <taxon>Mammalia</taxon>
        <taxon>Eutheria</taxon>
        <taxon>Laurasiatheria</taxon>
        <taxon>Chiroptera</taxon>
        <taxon>Yangochiroptera</taxon>
        <taxon>Vespertilionidae</taxon>
        <taxon>Myotis</taxon>
    </lineage>
</organism>
<name>A0A7J7VZK5_MYOMY</name>
<reference evidence="10 11" key="1">
    <citation type="journal article" date="2020" name="Nature">
        <title>Six reference-quality genomes reveal evolution of bat adaptations.</title>
        <authorList>
            <person name="Jebb D."/>
            <person name="Huang Z."/>
            <person name="Pippel M."/>
            <person name="Hughes G.M."/>
            <person name="Lavrichenko K."/>
            <person name="Devanna P."/>
            <person name="Winkler S."/>
            <person name="Jermiin L.S."/>
            <person name="Skirmuntt E.C."/>
            <person name="Katzourakis A."/>
            <person name="Burkitt-Gray L."/>
            <person name="Ray D.A."/>
            <person name="Sullivan K.A.M."/>
            <person name="Roscito J.G."/>
            <person name="Kirilenko B.M."/>
            <person name="Davalos L.M."/>
            <person name="Corthals A.P."/>
            <person name="Power M.L."/>
            <person name="Jones G."/>
            <person name="Ransome R.D."/>
            <person name="Dechmann D.K.N."/>
            <person name="Locatelli A.G."/>
            <person name="Puechmaille S.J."/>
            <person name="Fedrigo O."/>
            <person name="Jarvis E.D."/>
            <person name="Hiller M."/>
            <person name="Vernes S.C."/>
            <person name="Myers E.W."/>
            <person name="Teeling E.C."/>
        </authorList>
    </citation>
    <scope>NUCLEOTIDE SEQUENCE [LARGE SCALE GENOMIC DNA]</scope>
    <source>
        <strain evidence="10">MMyoMyo1</strain>
        <tissue evidence="10">Flight muscle</tissue>
    </source>
</reference>
<evidence type="ECO:0000256" key="5">
    <source>
        <dbReference type="ARBA" id="ARBA00023128"/>
    </source>
</evidence>
<accession>A0A7J7VZK5</accession>
<dbReference type="AlphaFoldDB" id="A0A7J7VZK5"/>
<evidence type="ECO:0000256" key="6">
    <source>
        <dbReference type="ARBA" id="ARBA00023274"/>
    </source>
</evidence>
<keyword evidence="4 10" id="KW-0689">Ribosomal protein</keyword>